<proteinExistence type="predicted"/>
<dbReference type="EMBL" id="CM004402">
    <property type="protein sequence ID" value="OAY27135.1"/>
    <property type="molecule type" value="Genomic_DNA"/>
</dbReference>
<organism evidence="1">
    <name type="scientific">Manihot esculenta</name>
    <name type="common">Cassava</name>
    <name type="synonym">Jatropha manihot</name>
    <dbReference type="NCBI Taxonomy" id="3983"/>
    <lineage>
        <taxon>Eukaryota</taxon>
        <taxon>Viridiplantae</taxon>
        <taxon>Streptophyta</taxon>
        <taxon>Embryophyta</taxon>
        <taxon>Tracheophyta</taxon>
        <taxon>Spermatophyta</taxon>
        <taxon>Magnoliopsida</taxon>
        <taxon>eudicotyledons</taxon>
        <taxon>Gunneridae</taxon>
        <taxon>Pentapetalae</taxon>
        <taxon>rosids</taxon>
        <taxon>fabids</taxon>
        <taxon>Malpighiales</taxon>
        <taxon>Euphorbiaceae</taxon>
        <taxon>Crotonoideae</taxon>
        <taxon>Manihoteae</taxon>
        <taxon>Manihot</taxon>
    </lineage>
</organism>
<reference evidence="1" key="1">
    <citation type="submission" date="2016-02" db="EMBL/GenBank/DDBJ databases">
        <title>WGS assembly of Manihot esculenta.</title>
        <authorList>
            <person name="Bredeson J.V."/>
            <person name="Prochnik S.E."/>
            <person name="Lyons J.B."/>
            <person name="Schmutz J."/>
            <person name="Grimwood J."/>
            <person name="Vrebalov J."/>
            <person name="Bart R.S."/>
            <person name="Amuge T."/>
            <person name="Ferguson M.E."/>
            <person name="Green R."/>
            <person name="Putnam N."/>
            <person name="Stites J."/>
            <person name="Rounsley S."/>
            <person name="Rokhsar D.S."/>
        </authorList>
    </citation>
    <scope>NUCLEOTIDE SEQUENCE [LARGE SCALE GENOMIC DNA]</scope>
    <source>
        <tissue evidence="1">Leaf</tissue>
    </source>
</reference>
<gene>
    <name evidence="1" type="ORF">MANES_16G102200</name>
</gene>
<sequence>MLDQPLNLRDNTEIRVLMPLSPSCVLHCATGVPSYLLLCTAARFMVSASRCRYLVLSMLVLNVKSTDRRTTAACPDDSPLTTMS</sequence>
<evidence type="ECO:0000313" key="1">
    <source>
        <dbReference type="EMBL" id="OAY27134.1"/>
    </source>
</evidence>
<name>A0A251JG44_MANES</name>
<protein>
    <submittedName>
        <fullName evidence="1">Uncharacterized protein</fullName>
    </submittedName>
</protein>
<dbReference type="EMBL" id="CM004402">
    <property type="protein sequence ID" value="OAY27134.1"/>
    <property type="molecule type" value="Genomic_DNA"/>
</dbReference>
<dbReference type="AlphaFoldDB" id="A0A251JG44"/>
<accession>A0A251JG44</accession>